<dbReference type="GO" id="GO:0006032">
    <property type="term" value="P:chitin catabolic process"/>
    <property type="evidence" value="ECO:0007669"/>
    <property type="project" value="UniProtKB-KW"/>
</dbReference>
<dbReference type="InterPro" id="IPR017853">
    <property type="entry name" value="GH"/>
</dbReference>
<evidence type="ECO:0000313" key="16">
    <source>
        <dbReference type="Proteomes" id="UP000091956"/>
    </source>
</evidence>
<dbReference type="Proteomes" id="UP000091956">
    <property type="component" value="Unassembled WGS sequence"/>
</dbReference>
<dbReference type="Gene3D" id="3.10.50.10">
    <property type="match status" value="1"/>
</dbReference>
<dbReference type="EC" id="3.2.1.14" evidence="3"/>
<dbReference type="InterPro" id="IPR036861">
    <property type="entry name" value="Endochitinase-like_sf"/>
</dbReference>
<feature type="chain" id="PRO_5008608679" description="chitinase" evidence="12">
    <location>
        <begin position="26"/>
        <end position="1017"/>
    </location>
</feature>
<keyword evidence="12" id="KW-0732">Signal</keyword>
<evidence type="ECO:0000256" key="7">
    <source>
        <dbReference type="ARBA" id="ARBA00023277"/>
    </source>
</evidence>
<dbReference type="PANTHER" id="PTHR11177:SF333">
    <property type="entry name" value="CHITINASE"/>
    <property type="match status" value="1"/>
</dbReference>
<feature type="signal peptide" evidence="12">
    <location>
        <begin position="1"/>
        <end position="25"/>
    </location>
</feature>
<evidence type="ECO:0000256" key="11">
    <source>
        <dbReference type="RuleBase" id="RU000489"/>
    </source>
</evidence>
<feature type="domain" description="Chitin-binding type-1" evidence="13">
    <location>
        <begin position="67"/>
        <end position="116"/>
    </location>
</feature>
<protein>
    <recommendedName>
        <fullName evidence="3">chitinase</fullName>
        <ecNumber evidence="3">3.2.1.14</ecNumber>
    </recommendedName>
</protein>
<dbReference type="PROSITE" id="PS01095">
    <property type="entry name" value="GH18_1"/>
    <property type="match status" value="1"/>
</dbReference>
<dbReference type="InterPro" id="IPR018371">
    <property type="entry name" value="Chitin-binding_1_CS"/>
</dbReference>
<dbReference type="InterPro" id="IPR001223">
    <property type="entry name" value="Glyco_hydro18_cat"/>
</dbReference>
<evidence type="ECO:0000256" key="3">
    <source>
        <dbReference type="ARBA" id="ARBA00012729"/>
    </source>
</evidence>
<sequence>MVASNRLLPYALWALLICLLGLSNAQDAPECSASLPCTAGCCSKFGFCGLGPDYCSKDVCVNNCDRKADCDPGGYGKDYVLKTTCPLNVCCSKYGFCGTTKEFCGTKTVRRPSCDIDQKGKFKRVVGYYESWATGRPCNRIYPEQIPSDIYSHINFAFASIDPTTFELVPADVADIDLYKRVANLKAKDINLKVLISVGGWTFNDPGPTATTFSDIARDETAQRKFIDSVLRFLQTYNFDGIDIDWEYPEAEDRSGRGEDFANFPKFMKNIKQTLKSYEVSVTLPASFWYLQHFDLKNLAPHVDFFNILTYDFHGVWDKLNKWVGPYLNSHTNLTEIKDGLDLLWRNGIDHDKVSLGLAFYGRGFIASSPTCLEPGCTFESGTDAQSCSAEVGVLLNSEIDGLVAEQNLKPVLNKDAAVKILTWGGNNWLTYDDEETLQMKADFARSECLGGVMVWAISHDTQDMKYSNALSGVAPRLFNSKLYRGSVGNGDNGYVTDETDYQQCRWTGCNEDCPGDWIRMMRKDDGARRDEFMVNGAGCGGYGEHKLCCPPSANVPTCGWYSHRNGNCDNGESCPAGTKEIGSNSEYCHPSGFYSPIRSYQAACCTTDTDSMVLYSQCDWSAKVSLGNWPDCSKSSCSNDVVAYSGDGSGEATCWGAWYEQLGDSQKNKYCCDQPDDNKKWSDCEWQGKTDIIDEDTGLHICTGECSGGLIMVAAQQAGCSGGGAEVRCCKPSYKSLQKRYQNSEDDEFAYYLKRYMENPFCSANIFNSNGLRKRIDSPVSDLAVTASNGTVIKRQFSPDIVAQDYAEKMAEELFIGTPRQSTIDIWDNTVVPYFDNLSYANLHDYQMGAGRNEFLQYGSTQWPWYITCNMATLQIAMSGNGGDSDPGSGSCTTTCVCVRADCCSEDDSECINSSEDGYDTVSKRAAKNYDWTAFDYRTGARQSLPWRAPDYPSPSNLNKIKERSKFAESYTYDPNCASFRPVVVDSLQDGKIVDGFESKSALNMTILVSGPNSVY</sequence>
<keyword evidence="6" id="KW-0146">Chitin degradation</keyword>
<dbReference type="InterPro" id="IPR001002">
    <property type="entry name" value="Chitin-bd_1"/>
</dbReference>
<organism evidence="15 16">
    <name type="scientific">Pseudogymnoascus verrucosus</name>
    <dbReference type="NCBI Taxonomy" id="342668"/>
    <lineage>
        <taxon>Eukaryota</taxon>
        <taxon>Fungi</taxon>
        <taxon>Dikarya</taxon>
        <taxon>Ascomycota</taxon>
        <taxon>Pezizomycotina</taxon>
        <taxon>Leotiomycetes</taxon>
        <taxon>Thelebolales</taxon>
        <taxon>Thelebolaceae</taxon>
        <taxon>Pseudogymnoascus</taxon>
    </lineage>
</organism>
<comment type="similarity">
    <text evidence="2">Belongs to the glycosyl hydrolase 18 family. Chitinase class V subfamily.</text>
</comment>
<comment type="caution">
    <text evidence="10">Lacks conserved residue(s) required for the propagation of feature annotation.</text>
</comment>
<dbReference type="Gene3D" id="3.30.60.10">
    <property type="entry name" value="Endochitinase-like"/>
    <property type="match status" value="2"/>
</dbReference>
<dbReference type="Pfam" id="PF00187">
    <property type="entry name" value="Chitin_bind_1"/>
    <property type="match status" value="1"/>
</dbReference>
<comment type="catalytic activity">
    <reaction evidence="1">
        <text>Random endo-hydrolysis of N-acetyl-beta-D-glucosaminide (1-&gt;4)-beta-linkages in chitin and chitodextrins.</text>
        <dbReference type="EC" id="3.2.1.14"/>
    </reaction>
</comment>
<dbReference type="InterPro" id="IPR029070">
    <property type="entry name" value="Chitinase_insertion_sf"/>
</dbReference>
<keyword evidence="7" id="KW-0119">Carbohydrate metabolism</keyword>
<keyword evidence="10" id="KW-1015">Disulfide bond</keyword>
<accession>A0A1B8GH46</accession>
<feature type="disulfide bond" evidence="10">
    <location>
        <begin position="85"/>
        <end position="97"/>
    </location>
</feature>
<reference evidence="15 16" key="1">
    <citation type="submission" date="2016-03" db="EMBL/GenBank/DDBJ databases">
        <title>Comparative genomics of Pseudogymnoascus destructans, the fungus causing white-nose syndrome of bats.</title>
        <authorList>
            <person name="Palmer J.M."/>
            <person name="Drees K.P."/>
            <person name="Foster J.T."/>
            <person name="Lindner D.L."/>
        </authorList>
    </citation>
    <scope>NUCLEOTIDE SEQUENCE [LARGE SCALE GENOMIC DNA]</scope>
    <source>
        <strain evidence="15 16">UAMH 10579</strain>
    </source>
</reference>
<dbReference type="AlphaFoldDB" id="A0A1B8GH46"/>
<dbReference type="OrthoDB" id="73875at2759"/>
<dbReference type="STRING" id="342668.A0A1B8GH46"/>
<keyword evidence="8 11" id="KW-0326">Glycosidase</keyword>
<dbReference type="PROSITE" id="PS00026">
    <property type="entry name" value="CHIT_BIND_I_1"/>
    <property type="match status" value="1"/>
</dbReference>
<evidence type="ECO:0000256" key="10">
    <source>
        <dbReference type="PROSITE-ProRule" id="PRU00261"/>
    </source>
</evidence>
<dbReference type="CDD" id="cd00035">
    <property type="entry name" value="ChtBD1"/>
    <property type="match status" value="1"/>
</dbReference>
<evidence type="ECO:0000256" key="8">
    <source>
        <dbReference type="ARBA" id="ARBA00023295"/>
    </source>
</evidence>
<evidence type="ECO:0000256" key="5">
    <source>
        <dbReference type="ARBA" id="ARBA00022801"/>
    </source>
</evidence>
<keyword evidence="4 10" id="KW-0147">Chitin-binding</keyword>
<evidence type="ECO:0000256" key="2">
    <source>
        <dbReference type="ARBA" id="ARBA00008682"/>
    </source>
</evidence>
<dbReference type="SUPFAM" id="SSF54556">
    <property type="entry name" value="Chitinase insertion domain"/>
    <property type="match status" value="1"/>
</dbReference>
<dbReference type="EMBL" id="KV460238">
    <property type="protein sequence ID" value="OBT95158.1"/>
    <property type="molecule type" value="Genomic_DNA"/>
</dbReference>
<evidence type="ECO:0000256" key="12">
    <source>
        <dbReference type="SAM" id="SignalP"/>
    </source>
</evidence>
<dbReference type="SMART" id="SM00636">
    <property type="entry name" value="Glyco_18"/>
    <property type="match status" value="1"/>
</dbReference>
<evidence type="ECO:0000256" key="1">
    <source>
        <dbReference type="ARBA" id="ARBA00000822"/>
    </source>
</evidence>
<evidence type="ECO:0000313" key="15">
    <source>
        <dbReference type="EMBL" id="OBT95158.1"/>
    </source>
</evidence>
<keyword evidence="16" id="KW-1185">Reference proteome</keyword>
<evidence type="ECO:0000256" key="9">
    <source>
        <dbReference type="ARBA" id="ARBA00023326"/>
    </source>
</evidence>
<evidence type="ECO:0000259" key="13">
    <source>
        <dbReference type="PROSITE" id="PS50941"/>
    </source>
</evidence>
<dbReference type="InterPro" id="IPR050314">
    <property type="entry name" value="Glycosyl_Hydrlase_18"/>
</dbReference>
<dbReference type="GO" id="GO:0000272">
    <property type="term" value="P:polysaccharide catabolic process"/>
    <property type="evidence" value="ECO:0007669"/>
    <property type="project" value="UniProtKB-KW"/>
</dbReference>
<reference evidence="16" key="2">
    <citation type="journal article" date="2018" name="Nat. Commun.">
        <title>Extreme sensitivity to ultraviolet light in the fungal pathogen causing white-nose syndrome of bats.</title>
        <authorList>
            <person name="Palmer J.M."/>
            <person name="Drees K.P."/>
            <person name="Foster J.T."/>
            <person name="Lindner D.L."/>
        </authorList>
    </citation>
    <scope>NUCLEOTIDE SEQUENCE [LARGE SCALE GENOMIC DNA]</scope>
    <source>
        <strain evidence="16">UAMH 10579</strain>
    </source>
</reference>
<dbReference type="GO" id="GO:0008843">
    <property type="term" value="F:endochitinase activity"/>
    <property type="evidence" value="ECO:0007669"/>
    <property type="project" value="UniProtKB-EC"/>
</dbReference>
<evidence type="ECO:0000256" key="4">
    <source>
        <dbReference type="ARBA" id="ARBA00022669"/>
    </source>
</evidence>
<dbReference type="Pfam" id="PF00704">
    <property type="entry name" value="Glyco_hydro_18"/>
    <property type="match status" value="1"/>
</dbReference>
<name>A0A1B8GH46_9PEZI</name>
<keyword evidence="9" id="KW-0624">Polysaccharide degradation</keyword>
<dbReference type="SUPFAM" id="SSF57016">
    <property type="entry name" value="Plant lectins/antimicrobial peptides"/>
    <property type="match status" value="1"/>
</dbReference>
<dbReference type="GeneID" id="28840682"/>
<gene>
    <name evidence="15" type="ORF">VE01_07296</name>
</gene>
<dbReference type="SUPFAM" id="SSF51445">
    <property type="entry name" value="(Trans)glycosidases"/>
    <property type="match status" value="1"/>
</dbReference>
<dbReference type="PROSITE" id="PS51910">
    <property type="entry name" value="GH18_2"/>
    <property type="match status" value="1"/>
</dbReference>
<evidence type="ECO:0000256" key="6">
    <source>
        <dbReference type="ARBA" id="ARBA00023024"/>
    </source>
</evidence>
<dbReference type="RefSeq" id="XP_018128891.1">
    <property type="nucleotide sequence ID" value="XM_018276731.2"/>
</dbReference>
<feature type="disulfide bond" evidence="10">
    <location>
        <begin position="90"/>
        <end position="104"/>
    </location>
</feature>
<dbReference type="PROSITE" id="PS50941">
    <property type="entry name" value="CHIT_BIND_I_2"/>
    <property type="match status" value="1"/>
</dbReference>
<evidence type="ECO:0000259" key="14">
    <source>
        <dbReference type="PROSITE" id="PS51910"/>
    </source>
</evidence>
<dbReference type="InterPro" id="IPR001579">
    <property type="entry name" value="Glyco_hydro_18_chit_AS"/>
</dbReference>
<feature type="domain" description="GH18" evidence="14">
    <location>
        <begin position="123"/>
        <end position="478"/>
    </location>
</feature>
<dbReference type="SMART" id="SM00270">
    <property type="entry name" value="ChtBD1"/>
    <property type="match status" value="2"/>
</dbReference>
<keyword evidence="5 11" id="KW-0378">Hydrolase</keyword>
<dbReference type="PANTHER" id="PTHR11177">
    <property type="entry name" value="CHITINASE"/>
    <property type="match status" value="1"/>
</dbReference>
<dbReference type="GO" id="GO:0008061">
    <property type="term" value="F:chitin binding"/>
    <property type="evidence" value="ECO:0007669"/>
    <property type="project" value="UniProtKB-UniRule"/>
</dbReference>
<dbReference type="Gene3D" id="3.20.20.80">
    <property type="entry name" value="Glycosidases"/>
    <property type="match status" value="1"/>
</dbReference>
<dbReference type="InterPro" id="IPR011583">
    <property type="entry name" value="Chitinase_II/V-like_cat"/>
</dbReference>
<proteinExistence type="inferred from homology"/>